<keyword evidence="8" id="KW-1185">Reference proteome</keyword>
<dbReference type="PROSITE" id="PS50895">
    <property type="entry name" value="SURF1"/>
    <property type="match status" value="1"/>
</dbReference>
<evidence type="ECO:0000256" key="5">
    <source>
        <dbReference type="ARBA" id="ARBA00023136"/>
    </source>
</evidence>
<keyword evidence="3 6" id="KW-0812">Transmembrane</keyword>
<comment type="similarity">
    <text evidence="2 6">Belongs to the SURF1 family.</text>
</comment>
<dbReference type="Proteomes" id="UP001209854">
    <property type="component" value="Unassembled WGS sequence"/>
</dbReference>
<evidence type="ECO:0000256" key="2">
    <source>
        <dbReference type="ARBA" id="ARBA00007165"/>
    </source>
</evidence>
<dbReference type="PANTHER" id="PTHR23427">
    <property type="entry name" value="SURFEIT LOCUS PROTEIN"/>
    <property type="match status" value="1"/>
</dbReference>
<keyword evidence="4 6" id="KW-1133">Transmembrane helix</keyword>
<evidence type="ECO:0000256" key="1">
    <source>
        <dbReference type="ARBA" id="ARBA00004370"/>
    </source>
</evidence>
<keyword evidence="6" id="KW-1003">Cell membrane</keyword>
<comment type="subcellular location">
    <subcellularLocation>
        <location evidence="6">Cell membrane</location>
        <topology evidence="6">Multi-pass membrane protein</topology>
    </subcellularLocation>
    <subcellularLocation>
        <location evidence="1">Membrane</location>
    </subcellularLocation>
</comment>
<accession>A0ABT3N1V9</accession>
<dbReference type="InterPro" id="IPR002994">
    <property type="entry name" value="Surf1/Shy1"/>
</dbReference>
<dbReference type="InterPro" id="IPR045214">
    <property type="entry name" value="Surf1/Surf4"/>
</dbReference>
<dbReference type="RefSeq" id="WP_262565080.1">
    <property type="nucleotide sequence ID" value="NZ_JAPFCC010000001.1"/>
</dbReference>
<evidence type="ECO:0000256" key="6">
    <source>
        <dbReference type="RuleBase" id="RU363076"/>
    </source>
</evidence>
<dbReference type="Pfam" id="PF02104">
    <property type="entry name" value="SURF1"/>
    <property type="match status" value="1"/>
</dbReference>
<dbReference type="CDD" id="cd06662">
    <property type="entry name" value="SURF1"/>
    <property type="match status" value="1"/>
</dbReference>
<evidence type="ECO:0000313" key="8">
    <source>
        <dbReference type="Proteomes" id="UP001209854"/>
    </source>
</evidence>
<evidence type="ECO:0000256" key="4">
    <source>
        <dbReference type="ARBA" id="ARBA00022989"/>
    </source>
</evidence>
<comment type="caution">
    <text evidence="7">The sequence shown here is derived from an EMBL/GenBank/DDBJ whole genome shotgun (WGS) entry which is preliminary data.</text>
</comment>
<organism evidence="7 8">
    <name type="scientific">Endozoicomonas gorgoniicola</name>
    <dbReference type="NCBI Taxonomy" id="1234144"/>
    <lineage>
        <taxon>Bacteria</taxon>
        <taxon>Pseudomonadati</taxon>
        <taxon>Pseudomonadota</taxon>
        <taxon>Gammaproteobacteria</taxon>
        <taxon>Oceanospirillales</taxon>
        <taxon>Endozoicomonadaceae</taxon>
        <taxon>Endozoicomonas</taxon>
    </lineage>
</organism>
<feature type="transmembrane region" description="Helical" evidence="6">
    <location>
        <begin position="204"/>
        <end position="223"/>
    </location>
</feature>
<evidence type="ECO:0000313" key="7">
    <source>
        <dbReference type="EMBL" id="MCW7555313.1"/>
    </source>
</evidence>
<name>A0ABT3N1V9_9GAMM</name>
<proteinExistence type="inferred from homology"/>
<keyword evidence="5 6" id="KW-0472">Membrane</keyword>
<sequence>MLKYRIKLSLLVMLLLPLLISLGLWQFSRYEQKLELEQMLAERVAMPPLFYSDVKRFPDPMYLPVKVQGRFDASRYFLRDNQVYAGLAGYELIMPFTTTDGQSLLVNRGWLGSESRMVLPDVKTPETVVELMGMLYRPLGKAFTLGEDIWAESWPKRIQTLDFQKIKTALNLEIPSMLLVLDDQQPGALQVRPVTMKTTSGKHLGYSFQWFTMALVLLGLYLWQMIKFRKHQHAGSQI</sequence>
<dbReference type="EMBL" id="JAPFCC010000001">
    <property type="protein sequence ID" value="MCW7555313.1"/>
    <property type="molecule type" value="Genomic_DNA"/>
</dbReference>
<evidence type="ECO:0000256" key="3">
    <source>
        <dbReference type="ARBA" id="ARBA00022692"/>
    </source>
</evidence>
<reference evidence="7 8" key="1">
    <citation type="submission" date="2022-10" db="EMBL/GenBank/DDBJ databases">
        <title>High-quality genome sequences of two octocoral-associated bacteria, Endozoicomonas euniceicola EF212 and Endozoicomonas gorgoniicola PS125.</title>
        <authorList>
            <person name="Chiou Y.-J."/>
            <person name="Chen Y.-H."/>
        </authorList>
    </citation>
    <scope>NUCLEOTIDE SEQUENCE [LARGE SCALE GENOMIC DNA]</scope>
    <source>
        <strain evidence="7 8">PS125</strain>
    </source>
</reference>
<protein>
    <recommendedName>
        <fullName evidence="6">SURF1-like protein</fullName>
    </recommendedName>
</protein>
<gene>
    <name evidence="7" type="ORF">NX722_22320</name>
</gene>
<dbReference type="PANTHER" id="PTHR23427:SF2">
    <property type="entry name" value="SURFEIT LOCUS PROTEIN 1"/>
    <property type="match status" value="1"/>
</dbReference>
<comment type="caution">
    <text evidence="6">Lacks conserved residue(s) required for the propagation of feature annotation.</text>
</comment>